<keyword evidence="2 7" id="KW-0963">Cytoplasm</keyword>
<keyword evidence="10" id="KW-1185">Reference proteome</keyword>
<dbReference type="EMBL" id="KV417649">
    <property type="protein sequence ID" value="KZP12319.1"/>
    <property type="molecule type" value="Genomic_DNA"/>
</dbReference>
<dbReference type="GO" id="GO:0000932">
    <property type="term" value="C:P-body"/>
    <property type="evidence" value="ECO:0007669"/>
    <property type="project" value="TreeGrafter"/>
</dbReference>
<dbReference type="GO" id="GO:0004672">
    <property type="term" value="F:protein kinase activity"/>
    <property type="evidence" value="ECO:0007669"/>
    <property type="project" value="InterPro"/>
</dbReference>
<comment type="subunit">
    <text evidence="7">Homodimer. Forms a heterotrimer with a catalytic subunit PAN2 to form the poly(A)-nuclease (PAN) deadenylation complex. Interacts (via PAM-2 motif) with poly(A)-binding protein PAB1 (via PABC domain), conferring substrate specificity of the enzyme complex.</text>
</comment>
<comment type="domain">
    <text evidence="7">The pseudokinase domain, the coiled-coil (CC), and C-terminal knob domain (CK) form a structural unit (PKC) that forms an extensive high-affinity interaction surface for PAN2.</text>
</comment>
<evidence type="ECO:0000313" key="9">
    <source>
        <dbReference type="EMBL" id="KZP12319.1"/>
    </source>
</evidence>
<evidence type="ECO:0000256" key="1">
    <source>
        <dbReference type="ARBA" id="ARBA00004496"/>
    </source>
</evidence>
<reference evidence="9 10" key="1">
    <citation type="journal article" date="2016" name="Mol. Biol. Evol.">
        <title>Comparative Genomics of Early-Diverging Mushroom-Forming Fungi Provides Insights into the Origins of Lignocellulose Decay Capabilities.</title>
        <authorList>
            <person name="Nagy L.G."/>
            <person name="Riley R."/>
            <person name="Tritt A."/>
            <person name="Adam C."/>
            <person name="Daum C."/>
            <person name="Floudas D."/>
            <person name="Sun H."/>
            <person name="Yadav J.S."/>
            <person name="Pangilinan J."/>
            <person name="Larsson K.H."/>
            <person name="Matsuura K."/>
            <person name="Barry K."/>
            <person name="Labutti K."/>
            <person name="Kuo R."/>
            <person name="Ohm R.A."/>
            <person name="Bhattacharya S.S."/>
            <person name="Shirouzu T."/>
            <person name="Yoshinaga Y."/>
            <person name="Martin F.M."/>
            <person name="Grigoriev I.V."/>
            <person name="Hibbett D.S."/>
        </authorList>
    </citation>
    <scope>NUCLEOTIDE SEQUENCE [LARGE SCALE GENOMIC DNA]</scope>
    <source>
        <strain evidence="9 10">CBS 109695</strain>
    </source>
</reference>
<evidence type="ECO:0000256" key="6">
    <source>
        <dbReference type="ARBA" id="ARBA00023054"/>
    </source>
</evidence>
<dbReference type="GO" id="GO:0006397">
    <property type="term" value="P:mRNA processing"/>
    <property type="evidence" value="ECO:0007669"/>
    <property type="project" value="UniProtKB-KW"/>
</dbReference>
<proteinExistence type="inferred from homology"/>
<sequence length="479" mass="54534">MQELNASYYQGHDGQYLSEYNHHMDPAGGYYLPPQPTFTRQPLNYHLYTKPHPDTFSHNYFINDDLREELQKRSEITRTAPAPGLNLPEELSGYHTLVPLEPIGGERRKFGNWYSTVYRATNENTGVALALRRIENYRLTHQAAFGAIETWSRIRHPNVVSVNEAFTSRAFNDNSLVVAYEYHPNAETLYEAHLKPKAPTFQNGRLQAQSTVVPERTMWTYIVQIANAIKAVHDMGLAVRMIDATKVLLTGKNRVRISSCGVVDVLMYDTRQDLAILQQEDLAMFGRLVFALCCNNLAAMNNVPKAIETLGRQYSGDMKNVALFLISKPGPHKTVGQLFDMIGSRLLTEMDESQNAVDRLESELMSELENARLVRLLCKFGFINERPEFAREPRWSETGDRYIIKLFRDFVFHQVDELGNPVVNLSHVLTCLSKLDAGIEERIMLVSRDEQSCLVVSYKEVKSCIDSAFSDLARASTQR</sequence>
<comment type="domain">
    <text evidence="7">The N-terminal zinc finger binds to poly(A) RNA.</text>
</comment>
<feature type="coiled-coil region" evidence="7">
    <location>
        <begin position="344"/>
        <end position="382"/>
    </location>
</feature>
<evidence type="ECO:0000256" key="7">
    <source>
        <dbReference type="HAMAP-Rule" id="MF_03181"/>
    </source>
</evidence>
<feature type="domain" description="Protein kinase" evidence="8">
    <location>
        <begin position="103"/>
        <end position="365"/>
    </location>
</feature>
<evidence type="ECO:0000256" key="5">
    <source>
        <dbReference type="ARBA" id="ARBA00022840"/>
    </source>
</evidence>
<feature type="binding site" evidence="7">
    <location>
        <position position="132"/>
    </location>
    <ligand>
        <name>ATP</name>
        <dbReference type="ChEBI" id="CHEBI:30616"/>
    </ligand>
</feature>
<dbReference type="Proteomes" id="UP000076532">
    <property type="component" value="Unassembled WGS sequence"/>
</dbReference>
<dbReference type="GO" id="GO:0008143">
    <property type="term" value="F:poly(A) binding"/>
    <property type="evidence" value="ECO:0007669"/>
    <property type="project" value="TreeGrafter"/>
</dbReference>
<dbReference type="HAMAP" id="MF_03181">
    <property type="entry name" value="PAN3"/>
    <property type="match status" value="1"/>
</dbReference>
<evidence type="ECO:0000256" key="3">
    <source>
        <dbReference type="ARBA" id="ARBA00022664"/>
    </source>
</evidence>
<dbReference type="OrthoDB" id="204958at2759"/>
<comment type="subcellular location">
    <subcellularLocation>
        <location evidence="1 7">Cytoplasm</location>
    </subcellularLocation>
</comment>
<comment type="caution">
    <text evidence="7">Lacks conserved residue(s) required for the propagation of feature annotation.</text>
</comment>
<dbReference type="SUPFAM" id="SSF56112">
    <property type="entry name" value="Protein kinase-like (PK-like)"/>
    <property type="match status" value="1"/>
</dbReference>
<keyword evidence="3 7" id="KW-0507">mRNA processing</keyword>
<accession>A0A166B6A9</accession>
<comment type="function">
    <text evidence="7">Regulatory subunit of the poly(A)-nuclease (PAN) deadenylation complex, one of two cytoplasmic mRNA deadenylases involved in mRNA turnover. PAN specifically shortens poly(A) tails of RNA and the activity is stimulated by poly(A)-binding protein PAB1. PAN deadenylation is followed by rapid degradation of the shortened mRNA tails by the CCR4-NOT complex. Deadenylated mRNAs are then degraded by two alternative mechanisms, namely exosome-mediated 3'-5' exonucleolytic degradation, or deadenlyation-dependent mRNA decaping and subsequent 5'-3' exonucleolytic degradation by XRN1. May also be involved in post-transcriptional maturation of mRNA poly(A) tails. PAN3 acts as a positive regulator for PAN activity, recruiting the catalytic subunit PAN2 to mRNA via its interaction with RNA and with PAB1.</text>
</comment>
<dbReference type="AlphaFoldDB" id="A0A166B6A9"/>
<comment type="domain">
    <text evidence="7">Contains a pseudokinase domain. The protein kinase domain is predicted to be catalytically inactive because some of the residues important for catalytic activity are substituted and it lacks the equivalent of the binding site for a peptide substrate. However, it has retained an ATP-binding site and ATP-binding is required for mRNA degradation, stimulating the activity of the PAN2 nuclease in vitro. The nucleotide-binding site is juxtaposed to the RNase active site of PAN2 in the complex and may actually bind nucleosides of a poly(A) RNA rather than ATP, feeding the poly(A)-tail to the active site of the deadenylase and thus increasing the efficiency with which this distributive enzyme degrades oligo(A) RNAs.</text>
</comment>
<gene>
    <name evidence="7" type="primary">PAN3</name>
    <name evidence="9" type="ORF">FIBSPDRAFT_164527</name>
</gene>
<dbReference type="InterPro" id="IPR030844">
    <property type="entry name" value="PAN3"/>
</dbReference>
<dbReference type="Pfam" id="PF18101">
    <property type="entry name" value="Pan3_CK"/>
    <property type="match status" value="1"/>
</dbReference>
<dbReference type="InterPro" id="IPR041332">
    <property type="entry name" value="Pan3_CK"/>
</dbReference>
<keyword evidence="6 7" id="KW-0175">Coiled coil</keyword>
<keyword evidence="5 7" id="KW-0067">ATP-binding</keyword>
<dbReference type="Gene3D" id="1.10.287.3700">
    <property type="match status" value="1"/>
</dbReference>
<evidence type="ECO:0000313" key="10">
    <source>
        <dbReference type="Proteomes" id="UP000076532"/>
    </source>
</evidence>
<dbReference type="PANTHER" id="PTHR12272">
    <property type="entry name" value="DEADENYLATION COMPLEX SUBUNIT PAN3"/>
    <property type="match status" value="1"/>
</dbReference>
<dbReference type="GO" id="GO:0031251">
    <property type="term" value="C:PAN complex"/>
    <property type="evidence" value="ECO:0007669"/>
    <property type="project" value="UniProtKB-UniRule"/>
</dbReference>
<dbReference type="PANTHER" id="PTHR12272:SF11">
    <property type="entry name" value="PAN2-PAN3 DEADENYLATION COMPLEX SUBUNIT PAN3"/>
    <property type="match status" value="1"/>
</dbReference>
<feature type="region of interest" description="Knob domain" evidence="7">
    <location>
        <begin position="383"/>
        <end position="479"/>
    </location>
</feature>
<feature type="binding site" evidence="7">
    <location>
        <begin position="181"/>
        <end position="188"/>
    </location>
    <ligand>
        <name>ATP</name>
        <dbReference type="ChEBI" id="CHEBI:30616"/>
    </ligand>
</feature>
<dbReference type="PROSITE" id="PS50011">
    <property type="entry name" value="PROTEIN_KINASE_DOM"/>
    <property type="match status" value="1"/>
</dbReference>
<evidence type="ECO:0000256" key="4">
    <source>
        <dbReference type="ARBA" id="ARBA00022741"/>
    </source>
</evidence>
<dbReference type="FunFam" id="1.10.287.3700:FF:000001">
    <property type="entry name" value="PAN2-PAN3 deadenylation complex subunit PAN3"/>
    <property type="match status" value="1"/>
</dbReference>
<dbReference type="Gene3D" id="1.10.510.10">
    <property type="entry name" value="Transferase(Phosphotransferase) domain 1"/>
    <property type="match status" value="1"/>
</dbReference>
<dbReference type="InterPro" id="IPR000719">
    <property type="entry name" value="Prot_kinase_dom"/>
</dbReference>
<evidence type="ECO:0000259" key="8">
    <source>
        <dbReference type="PROSITE" id="PS50011"/>
    </source>
</evidence>
<dbReference type="STRING" id="436010.A0A166B6A9"/>
<dbReference type="Pfam" id="PF00069">
    <property type="entry name" value="Pkinase"/>
    <property type="match status" value="1"/>
</dbReference>
<dbReference type="GO" id="GO:0000289">
    <property type="term" value="P:nuclear-transcribed mRNA poly(A) tail shortening"/>
    <property type="evidence" value="ECO:0007669"/>
    <property type="project" value="UniProtKB-UniRule"/>
</dbReference>
<keyword evidence="4 7" id="KW-0547">Nucleotide-binding</keyword>
<dbReference type="Gene3D" id="1.20.5.5160">
    <property type="match status" value="1"/>
</dbReference>
<feature type="binding site" evidence="7">
    <location>
        <begin position="245"/>
        <end position="246"/>
    </location>
    <ligand>
        <name>ATP</name>
        <dbReference type="ChEBI" id="CHEBI:30616"/>
    </ligand>
</feature>
<dbReference type="InterPro" id="IPR011009">
    <property type="entry name" value="Kinase-like_dom_sf"/>
</dbReference>
<dbReference type="GO" id="GO:0005524">
    <property type="term" value="F:ATP binding"/>
    <property type="evidence" value="ECO:0007669"/>
    <property type="project" value="UniProtKB-UniRule"/>
</dbReference>
<protein>
    <recommendedName>
        <fullName evidence="7">PAN2-PAN3 deadenylation complex subunit PAN3</fullName>
    </recommendedName>
    <alternativeName>
        <fullName evidence="7">PAB1P-dependent poly(A)-specific ribonuclease</fullName>
    </alternativeName>
    <alternativeName>
        <fullName evidence="7">Poly(A)-nuclease deadenylation complex subunit 3</fullName>
        <shortName evidence="7">PAN deadenylation complex subunit 3</shortName>
    </alternativeName>
</protein>
<name>A0A166B6A9_9AGAM</name>
<comment type="similarity">
    <text evidence="7">Belongs to the protein kinase superfamily. PAN3 family.</text>
</comment>
<organism evidence="9 10">
    <name type="scientific">Athelia psychrophila</name>
    <dbReference type="NCBI Taxonomy" id="1759441"/>
    <lineage>
        <taxon>Eukaryota</taxon>
        <taxon>Fungi</taxon>
        <taxon>Dikarya</taxon>
        <taxon>Basidiomycota</taxon>
        <taxon>Agaricomycotina</taxon>
        <taxon>Agaricomycetes</taxon>
        <taxon>Agaricomycetidae</taxon>
        <taxon>Atheliales</taxon>
        <taxon>Atheliaceae</taxon>
        <taxon>Athelia</taxon>
    </lineage>
</organism>
<evidence type="ECO:0000256" key="2">
    <source>
        <dbReference type="ARBA" id="ARBA00022490"/>
    </source>
</evidence>